<sequence>MFEISACRMLCLEYAACTASKYRPVSMPTPGWPMCKMAALVTNVDWFGFPFKKSPLVQALVQYTAFQTETIQNENIRKQTERMCGRCVRHSPSSENLMRWSTRKEISETPACADSSEKKMCAVVPWAAGADSFGASKIIIVSCEMGKEMHKVLMFFCSISVCAYSRASYSLDKSGFITHKVKMITHQQLTHSFSIQATMQFDLTKICGNSLGTMGIAIYLADC</sequence>
<organism evidence="1 2">
    <name type="scientific">Caerostris extrusa</name>
    <name type="common">Bark spider</name>
    <name type="synonym">Caerostris bankana</name>
    <dbReference type="NCBI Taxonomy" id="172846"/>
    <lineage>
        <taxon>Eukaryota</taxon>
        <taxon>Metazoa</taxon>
        <taxon>Ecdysozoa</taxon>
        <taxon>Arthropoda</taxon>
        <taxon>Chelicerata</taxon>
        <taxon>Arachnida</taxon>
        <taxon>Araneae</taxon>
        <taxon>Araneomorphae</taxon>
        <taxon>Entelegynae</taxon>
        <taxon>Araneoidea</taxon>
        <taxon>Araneidae</taxon>
        <taxon>Caerostris</taxon>
    </lineage>
</organism>
<dbReference type="Proteomes" id="UP001054945">
    <property type="component" value="Unassembled WGS sequence"/>
</dbReference>
<protein>
    <submittedName>
        <fullName evidence="1">Uncharacterized protein</fullName>
    </submittedName>
</protein>
<dbReference type="EMBL" id="BPLR01014690">
    <property type="protein sequence ID" value="GIY70574.1"/>
    <property type="molecule type" value="Genomic_DNA"/>
</dbReference>
<evidence type="ECO:0000313" key="2">
    <source>
        <dbReference type="Proteomes" id="UP001054945"/>
    </source>
</evidence>
<reference evidence="1 2" key="1">
    <citation type="submission" date="2021-06" db="EMBL/GenBank/DDBJ databases">
        <title>Caerostris extrusa draft genome.</title>
        <authorList>
            <person name="Kono N."/>
            <person name="Arakawa K."/>
        </authorList>
    </citation>
    <scope>NUCLEOTIDE SEQUENCE [LARGE SCALE GENOMIC DNA]</scope>
</reference>
<dbReference type="AlphaFoldDB" id="A0AAV4VLA1"/>
<accession>A0AAV4VLA1</accession>
<evidence type="ECO:0000313" key="1">
    <source>
        <dbReference type="EMBL" id="GIY70574.1"/>
    </source>
</evidence>
<name>A0AAV4VLA1_CAEEX</name>
<proteinExistence type="predicted"/>
<gene>
    <name evidence="1" type="ORF">CEXT_701821</name>
</gene>
<comment type="caution">
    <text evidence="1">The sequence shown here is derived from an EMBL/GenBank/DDBJ whole genome shotgun (WGS) entry which is preliminary data.</text>
</comment>
<keyword evidence="2" id="KW-1185">Reference proteome</keyword>